<evidence type="ECO:0008006" key="4">
    <source>
        <dbReference type="Google" id="ProtNLM"/>
    </source>
</evidence>
<feature type="chain" id="PRO_5013401553" description="Hydrophobin" evidence="1">
    <location>
        <begin position="16"/>
        <end position="83"/>
    </location>
</feature>
<dbReference type="OrthoDB" id="8115477at2759"/>
<reference evidence="2 3" key="1">
    <citation type="submission" date="2017-06" db="EMBL/GenBank/DDBJ databases">
        <title>Ant-infecting Ophiocordyceps genomes reveal a high diversity of potential behavioral manipulation genes and a possible major role for enterotoxins.</title>
        <authorList>
            <person name="De Bekker C."/>
            <person name="Evans H.C."/>
            <person name="Brachmann A."/>
            <person name="Hughes D.P."/>
        </authorList>
    </citation>
    <scope>NUCLEOTIDE SEQUENCE [LARGE SCALE GENOMIC DNA]</scope>
    <source>
        <strain evidence="2 3">Map16</strain>
    </source>
</reference>
<proteinExistence type="predicted"/>
<protein>
    <recommendedName>
        <fullName evidence="4">Hydrophobin</fullName>
    </recommendedName>
</protein>
<keyword evidence="3" id="KW-1185">Reference proteome</keyword>
<evidence type="ECO:0000313" key="3">
    <source>
        <dbReference type="Proteomes" id="UP000226431"/>
    </source>
</evidence>
<name>A0A2C5ZAE9_9HYPO</name>
<keyword evidence="1" id="KW-0732">Signal</keyword>
<organism evidence="2 3">
    <name type="scientific">Ophiocordyceps camponoti-rufipedis</name>
    <dbReference type="NCBI Taxonomy" id="2004952"/>
    <lineage>
        <taxon>Eukaryota</taxon>
        <taxon>Fungi</taxon>
        <taxon>Dikarya</taxon>
        <taxon>Ascomycota</taxon>
        <taxon>Pezizomycotina</taxon>
        <taxon>Sordariomycetes</taxon>
        <taxon>Hypocreomycetidae</taxon>
        <taxon>Hypocreales</taxon>
        <taxon>Ophiocordycipitaceae</taxon>
        <taxon>Ophiocordyceps</taxon>
    </lineage>
</organism>
<dbReference type="EMBL" id="NJES01000149">
    <property type="protein sequence ID" value="PHH76750.1"/>
    <property type="molecule type" value="Genomic_DNA"/>
</dbReference>
<evidence type="ECO:0000313" key="2">
    <source>
        <dbReference type="EMBL" id="PHH76750.1"/>
    </source>
</evidence>
<accession>A0A2C5ZAE9</accession>
<sequence length="83" mass="8448">MKFLAIVALAAVATAAPTDVEPRSSVNKCNLNTQQKVCCNGLLGCVVQLLGSSCADRAYCCETGAATGGLVNINGLNCVNLSN</sequence>
<comment type="caution">
    <text evidence="2">The sequence shown here is derived from an EMBL/GenBank/DDBJ whole genome shotgun (WGS) entry which is preliminary data.</text>
</comment>
<dbReference type="Proteomes" id="UP000226431">
    <property type="component" value="Unassembled WGS sequence"/>
</dbReference>
<feature type="signal peptide" evidence="1">
    <location>
        <begin position="1"/>
        <end position="15"/>
    </location>
</feature>
<dbReference type="AlphaFoldDB" id="A0A2C5ZAE9"/>
<gene>
    <name evidence="2" type="ORF">CDD80_1236</name>
</gene>
<evidence type="ECO:0000256" key="1">
    <source>
        <dbReference type="SAM" id="SignalP"/>
    </source>
</evidence>